<dbReference type="GO" id="GO:0031123">
    <property type="term" value="P:RNA 3'-end processing"/>
    <property type="evidence" value="ECO:0007669"/>
    <property type="project" value="TreeGrafter"/>
</dbReference>
<comment type="cofactor">
    <cofactor evidence="2">
        <name>Mg(2+)</name>
        <dbReference type="ChEBI" id="CHEBI:18420"/>
    </cofactor>
</comment>
<evidence type="ECO:0000259" key="7">
    <source>
        <dbReference type="PROSITE" id="PS50158"/>
    </source>
</evidence>
<dbReference type="InterPro" id="IPR036875">
    <property type="entry name" value="Znf_CCHC_sf"/>
</dbReference>
<protein>
    <submittedName>
        <fullName evidence="10">CCHC-type domain-containing protein</fullName>
    </submittedName>
</protein>
<sequence>MIEFLRSDLEAELKAKLRLDCRLILFGSAGNGFGLASSDADMCLRLYGDAEPEVTLSSGLFPLVHVKFYYFSISLYNELAIMNTQLLRAYCDVDERVAKLGIALKEWAKACDIGDASKGSLSSYSYIIMLIHFLQRSDPPVLPFLQEVDCFSWARGRKKVPHIWEFSNKEETGKLWVDFLDYFTRVFDFRNDVIQIRQRDSLAKLDKGWQAKPMAIEDPFDLNHNLSSGIHRKSFEHFHYTSGFQNQLYKSCLVEDGLPLDRNCCRKCHQIGHFVENCPFIKKSSRLVRCFGILFYLY</sequence>
<organism evidence="10">
    <name type="scientific">Enterobius vermicularis</name>
    <name type="common">Human pinworm</name>
    <dbReference type="NCBI Taxonomy" id="51028"/>
    <lineage>
        <taxon>Eukaryota</taxon>
        <taxon>Metazoa</taxon>
        <taxon>Ecdysozoa</taxon>
        <taxon>Nematoda</taxon>
        <taxon>Chromadorea</taxon>
        <taxon>Rhabditida</taxon>
        <taxon>Spirurina</taxon>
        <taxon>Oxyuridomorpha</taxon>
        <taxon>Oxyuroidea</taxon>
        <taxon>Oxyuridae</taxon>
        <taxon>Enterobius</taxon>
    </lineage>
</organism>
<name>A0A0N4V0J2_ENTVE</name>
<dbReference type="Pfam" id="PF03828">
    <property type="entry name" value="PAP_assoc"/>
    <property type="match status" value="1"/>
</dbReference>
<dbReference type="Gene3D" id="3.30.460.10">
    <property type="entry name" value="Beta Polymerase, domain 2"/>
    <property type="match status" value="1"/>
</dbReference>
<reference evidence="8 9" key="2">
    <citation type="submission" date="2018-10" db="EMBL/GenBank/DDBJ databases">
        <authorList>
            <consortium name="Pathogen Informatics"/>
        </authorList>
    </citation>
    <scope>NUCLEOTIDE SEQUENCE [LARGE SCALE GENOMIC DNA]</scope>
</reference>
<dbReference type="InterPro" id="IPR001878">
    <property type="entry name" value="Znf_CCHC"/>
</dbReference>
<evidence type="ECO:0000313" key="9">
    <source>
        <dbReference type="Proteomes" id="UP000274131"/>
    </source>
</evidence>
<evidence type="ECO:0000256" key="4">
    <source>
        <dbReference type="ARBA" id="ARBA00022723"/>
    </source>
</evidence>
<accession>A0A0N4V0J2</accession>
<dbReference type="InterPro" id="IPR002058">
    <property type="entry name" value="PAP_assoc"/>
</dbReference>
<evidence type="ECO:0000256" key="2">
    <source>
        <dbReference type="ARBA" id="ARBA00001946"/>
    </source>
</evidence>
<feature type="domain" description="CCHC-type" evidence="7">
    <location>
        <begin position="265"/>
        <end position="279"/>
    </location>
</feature>
<evidence type="ECO:0000256" key="5">
    <source>
        <dbReference type="ARBA" id="ARBA00022842"/>
    </source>
</evidence>
<keyword evidence="6" id="KW-0862">Zinc</keyword>
<dbReference type="WBParaSite" id="EVEC_0000343601-mRNA-1">
    <property type="protein sequence ID" value="EVEC_0000343601-mRNA-1"/>
    <property type="gene ID" value="EVEC_0000343601"/>
</dbReference>
<keyword evidence="5" id="KW-0460">Magnesium</keyword>
<dbReference type="PROSITE" id="PS50158">
    <property type="entry name" value="ZF_CCHC"/>
    <property type="match status" value="1"/>
</dbReference>
<keyword evidence="3" id="KW-0808">Transferase</keyword>
<dbReference type="GO" id="GO:0008270">
    <property type="term" value="F:zinc ion binding"/>
    <property type="evidence" value="ECO:0007669"/>
    <property type="project" value="UniProtKB-KW"/>
</dbReference>
<dbReference type="SUPFAM" id="SSF81301">
    <property type="entry name" value="Nucleotidyltransferase"/>
    <property type="match status" value="1"/>
</dbReference>
<dbReference type="GO" id="GO:0016779">
    <property type="term" value="F:nucleotidyltransferase activity"/>
    <property type="evidence" value="ECO:0007669"/>
    <property type="project" value="TreeGrafter"/>
</dbReference>
<dbReference type="Gene3D" id="1.10.1410.10">
    <property type="match status" value="1"/>
</dbReference>
<dbReference type="Pfam" id="PF22600">
    <property type="entry name" value="MTPAP-like_central"/>
    <property type="match status" value="1"/>
</dbReference>
<dbReference type="PANTHER" id="PTHR12271">
    <property type="entry name" value="POLY A POLYMERASE CID PAP -RELATED"/>
    <property type="match status" value="1"/>
</dbReference>
<evidence type="ECO:0000313" key="8">
    <source>
        <dbReference type="EMBL" id="VDD88001.1"/>
    </source>
</evidence>
<dbReference type="InterPro" id="IPR054708">
    <property type="entry name" value="MTPAP-like_central"/>
</dbReference>
<dbReference type="Proteomes" id="UP000274131">
    <property type="component" value="Unassembled WGS sequence"/>
</dbReference>
<proteinExistence type="predicted"/>
<dbReference type="EMBL" id="UXUI01007519">
    <property type="protein sequence ID" value="VDD88001.1"/>
    <property type="molecule type" value="Genomic_DNA"/>
</dbReference>
<keyword evidence="4" id="KW-0479">Metal-binding</keyword>
<dbReference type="AlphaFoldDB" id="A0A0N4V0J2"/>
<dbReference type="OrthoDB" id="5872049at2759"/>
<dbReference type="GO" id="GO:0003676">
    <property type="term" value="F:nucleic acid binding"/>
    <property type="evidence" value="ECO:0007669"/>
    <property type="project" value="InterPro"/>
</dbReference>
<comment type="cofactor">
    <cofactor evidence="1">
        <name>Mn(2+)</name>
        <dbReference type="ChEBI" id="CHEBI:29035"/>
    </cofactor>
</comment>
<dbReference type="STRING" id="51028.A0A0N4V0J2"/>
<dbReference type="SUPFAM" id="SSF81631">
    <property type="entry name" value="PAP/OAS1 substrate-binding domain"/>
    <property type="match status" value="1"/>
</dbReference>
<evidence type="ECO:0000313" key="10">
    <source>
        <dbReference type="WBParaSite" id="EVEC_0000343601-mRNA-1"/>
    </source>
</evidence>
<dbReference type="InterPro" id="IPR043519">
    <property type="entry name" value="NT_sf"/>
</dbReference>
<keyword evidence="9" id="KW-1185">Reference proteome</keyword>
<evidence type="ECO:0000256" key="6">
    <source>
        <dbReference type="PROSITE-ProRule" id="PRU00047"/>
    </source>
</evidence>
<gene>
    <name evidence="8" type="ORF">EVEC_LOCUS3144</name>
</gene>
<dbReference type="SUPFAM" id="SSF57756">
    <property type="entry name" value="Retrovirus zinc finger-like domains"/>
    <property type="match status" value="1"/>
</dbReference>
<reference evidence="10" key="1">
    <citation type="submission" date="2017-02" db="UniProtKB">
        <authorList>
            <consortium name="WormBaseParasite"/>
        </authorList>
    </citation>
    <scope>IDENTIFICATION</scope>
</reference>
<evidence type="ECO:0000256" key="3">
    <source>
        <dbReference type="ARBA" id="ARBA00022679"/>
    </source>
</evidence>
<keyword evidence="6" id="KW-0863">Zinc-finger</keyword>
<evidence type="ECO:0000256" key="1">
    <source>
        <dbReference type="ARBA" id="ARBA00001936"/>
    </source>
</evidence>
<dbReference type="GO" id="GO:0019899">
    <property type="term" value="F:enzyme binding"/>
    <property type="evidence" value="ECO:0007669"/>
    <property type="project" value="UniProtKB-ARBA"/>
</dbReference>
<dbReference type="PANTHER" id="PTHR12271:SF66">
    <property type="entry name" value="TERMINAL URIDYLYLTRANSFERASE TAILOR"/>
    <property type="match status" value="1"/>
</dbReference>